<keyword evidence="10" id="KW-0407">Ion channel</keyword>
<evidence type="ECO:0000259" key="13">
    <source>
        <dbReference type="SMART" id="SM00079"/>
    </source>
</evidence>
<keyword evidence="7" id="KW-0675">Receptor</keyword>
<gene>
    <name evidence="14" type="ORF">OPV22_007713</name>
</gene>
<evidence type="ECO:0000256" key="1">
    <source>
        <dbReference type="ARBA" id="ARBA00004141"/>
    </source>
</evidence>
<dbReference type="Proteomes" id="UP001222027">
    <property type="component" value="Unassembled WGS sequence"/>
</dbReference>
<dbReference type="SUPFAM" id="SSF53850">
    <property type="entry name" value="Periplasmic binding protein-like II"/>
    <property type="match status" value="1"/>
</dbReference>
<evidence type="ECO:0000256" key="3">
    <source>
        <dbReference type="ARBA" id="ARBA00022692"/>
    </source>
</evidence>
<dbReference type="EMBL" id="JAQQAF010000002">
    <property type="protein sequence ID" value="KAJ8506827.1"/>
    <property type="molecule type" value="Genomic_DNA"/>
</dbReference>
<feature type="compositionally biased region" description="Low complexity" evidence="11">
    <location>
        <begin position="208"/>
        <end position="217"/>
    </location>
</feature>
<name>A0AAV8QF15_ENSVE</name>
<dbReference type="PANTHER" id="PTHR18966">
    <property type="entry name" value="IONOTROPIC GLUTAMATE RECEPTOR"/>
    <property type="match status" value="1"/>
</dbReference>
<accession>A0AAV8QF15</accession>
<reference evidence="14 15" key="1">
    <citation type="submission" date="2022-12" db="EMBL/GenBank/DDBJ databases">
        <title>Chromosome-scale assembly of the Ensete ventricosum genome.</title>
        <authorList>
            <person name="Dussert Y."/>
            <person name="Stocks J."/>
            <person name="Wendawek A."/>
            <person name="Woldeyes F."/>
            <person name="Nichols R.A."/>
            <person name="Borrell J.S."/>
        </authorList>
    </citation>
    <scope>NUCLEOTIDE SEQUENCE [LARGE SCALE GENOMIC DNA]</scope>
    <source>
        <strain evidence="15">cv. Maze</strain>
        <tissue evidence="14">Seeds</tissue>
    </source>
</reference>
<keyword evidence="9" id="KW-1071">Ligand-gated ion channel</keyword>
<comment type="subcellular location">
    <subcellularLocation>
        <location evidence="1">Membrane</location>
        <topology evidence="1">Multi-pass membrane protein</topology>
    </subcellularLocation>
</comment>
<keyword evidence="6 12" id="KW-0472">Membrane</keyword>
<evidence type="ECO:0000256" key="4">
    <source>
        <dbReference type="ARBA" id="ARBA00022989"/>
    </source>
</evidence>
<evidence type="ECO:0000256" key="12">
    <source>
        <dbReference type="SAM" id="Phobius"/>
    </source>
</evidence>
<dbReference type="InterPro" id="IPR015683">
    <property type="entry name" value="Ionotropic_Glu_rcpt"/>
</dbReference>
<evidence type="ECO:0000313" key="14">
    <source>
        <dbReference type="EMBL" id="KAJ8506827.1"/>
    </source>
</evidence>
<feature type="transmembrane region" description="Helical" evidence="12">
    <location>
        <begin position="124"/>
        <end position="144"/>
    </location>
</feature>
<dbReference type="SMART" id="SM00079">
    <property type="entry name" value="PBPe"/>
    <property type="match status" value="1"/>
</dbReference>
<protein>
    <recommendedName>
        <fullName evidence="13">Ionotropic glutamate receptor C-terminal domain-containing protein</fullName>
    </recommendedName>
</protein>
<dbReference type="AlphaFoldDB" id="A0AAV8QF15"/>
<dbReference type="InterPro" id="IPR001320">
    <property type="entry name" value="Iontro_rcpt_C"/>
</dbReference>
<dbReference type="GO" id="GO:0015276">
    <property type="term" value="F:ligand-gated monoatomic ion channel activity"/>
    <property type="evidence" value="ECO:0007669"/>
    <property type="project" value="InterPro"/>
</dbReference>
<evidence type="ECO:0000256" key="10">
    <source>
        <dbReference type="ARBA" id="ARBA00023303"/>
    </source>
</evidence>
<evidence type="ECO:0000256" key="8">
    <source>
        <dbReference type="ARBA" id="ARBA00023180"/>
    </source>
</evidence>
<sequence>MIQELNIPPESRLRPLNSLEEYAKALELGPKGGGVAAIVDEVPCVDILLSIYCQFRIVGQRFTKNGWGFAFQRDSPLAVDLSTAILTLSENGDLQRIHDKWLSRAECSSKETETEANRLSISSFWGLFLLCGIVCLLALIFYIIKTCCQYSKFSSTEADKSKENVEESSNQKHPKLSKLKSFKNLMHFVDTKEEEIDKVIKRRLSDKQQQQQQQQQQGACASDDGPSST</sequence>
<evidence type="ECO:0000256" key="6">
    <source>
        <dbReference type="ARBA" id="ARBA00023136"/>
    </source>
</evidence>
<keyword evidence="8" id="KW-0325">Glycoprotein</keyword>
<evidence type="ECO:0000256" key="5">
    <source>
        <dbReference type="ARBA" id="ARBA00023065"/>
    </source>
</evidence>
<keyword evidence="15" id="KW-1185">Reference proteome</keyword>
<evidence type="ECO:0000256" key="11">
    <source>
        <dbReference type="SAM" id="MobiDB-lite"/>
    </source>
</evidence>
<keyword evidence="2" id="KW-0813">Transport</keyword>
<dbReference type="Gene3D" id="3.40.190.10">
    <property type="entry name" value="Periplasmic binding protein-like II"/>
    <property type="match status" value="2"/>
</dbReference>
<feature type="region of interest" description="Disordered" evidence="11">
    <location>
        <begin position="201"/>
        <end position="229"/>
    </location>
</feature>
<feature type="domain" description="Ionotropic glutamate receptor C-terminal" evidence="13">
    <location>
        <begin position="1"/>
        <end position="104"/>
    </location>
</feature>
<keyword evidence="3 12" id="KW-0812">Transmembrane</keyword>
<proteinExistence type="predicted"/>
<keyword evidence="5" id="KW-0406">Ion transport</keyword>
<organism evidence="14 15">
    <name type="scientific">Ensete ventricosum</name>
    <name type="common">Abyssinian banana</name>
    <name type="synonym">Musa ensete</name>
    <dbReference type="NCBI Taxonomy" id="4639"/>
    <lineage>
        <taxon>Eukaryota</taxon>
        <taxon>Viridiplantae</taxon>
        <taxon>Streptophyta</taxon>
        <taxon>Embryophyta</taxon>
        <taxon>Tracheophyta</taxon>
        <taxon>Spermatophyta</taxon>
        <taxon>Magnoliopsida</taxon>
        <taxon>Liliopsida</taxon>
        <taxon>Zingiberales</taxon>
        <taxon>Musaceae</taxon>
        <taxon>Ensete</taxon>
    </lineage>
</organism>
<evidence type="ECO:0000256" key="2">
    <source>
        <dbReference type="ARBA" id="ARBA00022448"/>
    </source>
</evidence>
<keyword evidence="4 12" id="KW-1133">Transmembrane helix</keyword>
<comment type="caution">
    <text evidence="14">The sequence shown here is derived from an EMBL/GenBank/DDBJ whole genome shotgun (WGS) entry which is preliminary data.</text>
</comment>
<evidence type="ECO:0000256" key="7">
    <source>
        <dbReference type="ARBA" id="ARBA00023170"/>
    </source>
</evidence>
<evidence type="ECO:0000313" key="15">
    <source>
        <dbReference type="Proteomes" id="UP001222027"/>
    </source>
</evidence>
<dbReference type="FunFam" id="3.40.190.10:FF:000175">
    <property type="entry name" value="Glutamate receptor"/>
    <property type="match status" value="1"/>
</dbReference>
<dbReference type="GO" id="GO:0016020">
    <property type="term" value="C:membrane"/>
    <property type="evidence" value="ECO:0007669"/>
    <property type="project" value="UniProtKB-SubCell"/>
</dbReference>
<evidence type="ECO:0000256" key="9">
    <source>
        <dbReference type="ARBA" id="ARBA00023286"/>
    </source>
</evidence>